<dbReference type="AlphaFoldDB" id="A0A4R4RKV3"/>
<sequence length="175" mass="19334">MSGWAPARWVRRRVTRRRSILSPTPRAGDPRRIPHRPRTERCGDMTARDEDRPALSGLAESWRGHLSAAARSVVDLAGGAAAAVLAAGFVVVWLVVALVNGFTQAWLNVLFGVTGAVTFVMVFFIQHASARELRAVMLKLDELVLATDGARDDVVDAEHRSLDEQERLEKRRRGS</sequence>
<proteinExistence type="predicted"/>
<evidence type="ECO:0000256" key="1">
    <source>
        <dbReference type="SAM" id="MobiDB-lite"/>
    </source>
</evidence>
<keyword evidence="2" id="KW-0812">Transmembrane</keyword>
<dbReference type="Pfam" id="PF04120">
    <property type="entry name" value="Iron_permease"/>
    <property type="match status" value="1"/>
</dbReference>
<dbReference type="GO" id="GO:0055085">
    <property type="term" value="P:transmembrane transport"/>
    <property type="evidence" value="ECO:0007669"/>
    <property type="project" value="InterPro"/>
</dbReference>
<evidence type="ECO:0000313" key="4">
    <source>
        <dbReference type="Proteomes" id="UP000295621"/>
    </source>
</evidence>
<reference evidence="3 4" key="1">
    <citation type="submission" date="2019-02" db="EMBL/GenBank/DDBJ databases">
        <title>Draft genome sequences of novel Actinobacteria.</title>
        <authorList>
            <person name="Sahin N."/>
            <person name="Ay H."/>
            <person name="Saygin H."/>
        </authorList>
    </citation>
    <scope>NUCLEOTIDE SEQUENCE [LARGE SCALE GENOMIC DNA]</scope>
    <source>
        <strain evidence="3 4">KC603</strain>
    </source>
</reference>
<dbReference type="EMBL" id="SMKL01000032">
    <property type="protein sequence ID" value="TDC50281.1"/>
    <property type="molecule type" value="Genomic_DNA"/>
</dbReference>
<dbReference type="OrthoDB" id="3391137at2"/>
<keyword evidence="4" id="KW-1185">Reference proteome</keyword>
<dbReference type="InterPro" id="IPR007251">
    <property type="entry name" value="Iron_permease_Fet4"/>
</dbReference>
<feature type="compositionally biased region" description="Basic and acidic residues" evidence="1">
    <location>
        <begin position="28"/>
        <end position="49"/>
    </location>
</feature>
<comment type="caution">
    <text evidence="3">The sequence shown here is derived from an EMBL/GenBank/DDBJ whole genome shotgun (WGS) entry which is preliminary data.</text>
</comment>
<feature type="transmembrane region" description="Helical" evidence="2">
    <location>
        <begin position="105"/>
        <end position="125"/>
    </location>
</feature>
<keyword evidence="2" id="KW-1133">Transmembrane helix</keyword>
<name>A0A4R4RKV3_9ACTN</name>
<feature type="region of interest" description="Disordered" evidence="1">
    <location>
        <begin position="20"/>
        <end position="49"/>
    </location>
</feature>
<feature type="transmembrane region" description="Helical" evidence="2">
    <location>
        <begin position="73"/>
        <end position="99"/>
    </location>
</feature>
<keyword evidence="2" id="KW-0472">Membrane</keyword>
<evidence type="ECO:0000256" key="2">
    <source>
        <dbReference type="SAM" id="Phobius"/>
    </source>
</evidence>
<protein>
    <recommendedName>
        <fullName evidence="5">Low affinity iron permease family protein</fullName>
    </recommendedName>
</protein>
<evidence type="ECO:0008006" key="5">
    <source>
        <dbReference type="Google" id="ProtNLM"/>
    </source>
</evidence>
<organism evidence="3 4">
    <name type="scientific">Jiangella ureilytica</name>
    <dbReference type="NCBI Taxonomy" id="2530374"/>
    <lineage>
        <taxon>Bacteria</taxon>
        <taxon>Bacillati</taxon>
        <taxon>Actinomycetota</taxon>
        <taxon>Actinomycetes</taxon>
        <taxon>Jiangellales</taxon>
        <taxon>Jiangellaceae</taxon>
        <taxon>Jiangella</taxon>
    </lineage>
</organism>
<gene>
    <name evidence="3" type="ORF">E1212_15400</name>
</gene>
<evidence type="ECO:0000313" key="3">
    <source>
        <dbReference type="EMBL" id="TDC50281.1"/>
    </source>
</evidence>
<accession>A0A4R4RKV3</accession>
<dbReference type="Proteomes" id="UP000295621">
    <property type="component" value="Unassembled WGS sequence"/>
</dbReference>